<dbReference type="PRINTS" id="PR00038">
    <property type="entry name" value="HTHLUXR"/>
</dbReference>
<dbReference type="CDD" id="cd06170">
    <property type="entry name" value="LuxR_C_like"/>
    <property type="match status" value="1"/>
</dbReference>
<accession>A0A316F6Q9</accession>
<sequence length="923" mass="98228">MSGSPYRARVSEWDTGRYVMHGRDSELAVIAGVLAGAQARRGAALVIRGHPGIGKTMLLSAARQAADDAGMLVLAMNGAEAEATLPFAGLHQLLTPLLTDLPALTPTLQRTLRGAFGLQDTRPDLFTVGLAVLELLGDRAARTPLLIVADDAHWLDPETLAVLVFVARRLGVEPIAALIAVRAQHTGVLSGTGLGQLRLGELDGATAERVLTDHAPGLGPSLRERVLTEAAGNPLALVELPRLLGPGADLAELLPLNERLESAFADRFAQLPDPTRAVVAAFSADAGCPLPDLLATARALTGTAVTAGTIQPAIDAGLVQIHERRLRFRHPLVRSAVYAAMDDFTRLTVHAMLAERLADPDRRAWHRSAATLGTDEDVCDELEAAAGRALERGALGVAVSGLDRASELTADPGRCSSLLLRAAELASQMHDRQVAARLVAKARPAQGSAADQARLALVRDIVEPGDVRDTARLDVLCDLALDARAAGDAGLAAMLCWRAASRSWWAGLPADAGERITAVLGKLGVAADEPAALAIAAYAQPDVHGPAVLRQLPSLVPDRSDIDAMRFLGGAALILGDFVTASSFMGTASAGYRAQGRAALLARNLSSTAFIRLWLGRWPAIRADLEEAEALAEETGDHFWIVAARAAQALLEAMYGNDRAAVRLADAVLASPLVTGVRFVAQAAQHARGMATNAAGRHDEALDLLLRVFDPQDDTHHPDMCGWALPDLADAAVRSGRPDAVRAILARARERADRFPSPMLHRSLAYAEAVLAPEGDTAEAYRTAFAMDLSAWPLHRARLHLAHGSWLRRSRRILESRPALRAARDGFDALGAKAWGRLAREELRAAGEESAGRETPSGERLTAQELQTAILAATGLTNREIGRRLFMSHRTVSAHLYRIFPKLGITGRGQLRTALETLPQSID</sequence>
<keyword evidence="2" id="KW-0067">ATP-binding</keyword>
<dbReference type="GO" id="GO:0005524">
    <property type="term" value="F:ATP binding"/>
    <property type="evidence" value="ECO:0007669"/>
    <property type="project" value="UniProtKB-KW"/>
</dbReference>
<dbReference type="GO" id="GO:0003677">
    <property type="term" value="F:DNA binding"/>
    <property type="evidence" value="ECO:0007669"/>
    <property type="project" value="InterPro"/>
</dbReference>
<protein>
    <submittedName>
        <fullName evidence="4">Transcriptional regulator</fullName>
    </submittedName>
</protein>
<evidence type="ECO:0000313" key="5">
    <source>
        <dbReference type="Proteomes" id="UP000245697"/>
    </source>
</evidence>
<dbReference type="GO" id="GO:0004016">
    <property type="term" value="F:adenylate cyclase activity"/>
    <property type="evidence" value="ECO:0007669"/>
    <property type="project" value="TreeGrafter"/>
</dbReference>
<dbReference type="Pfam" id="PF13191">
    <property type="entry name" value="AAA_16"/>
    <property type="match status" value="1"/>
</dbReference>
<dbReference type="PROSITE" id="PS50043">
    <property type="entry name" value="HTH_LUXR_2"/>
    <property type="match status" value="1"/>
</dbReference>
<keyword evidence="1" id="KW-0547">Nucleotide-binding</keyword>
<dbReference type="GO" id="GO:0005737">
    <property type="term" value="C:cytoplasm"/>
    <property type="evidence" value="ECO:0007669"/>
    <property type="project" value="TreeGrafter"/>
</dbReference>
<comment type="caution">
    <text evidence="4">The sequence shown here is derived from an EMBL/GenBank/DDBJ whole genome shotgun (WGS) entry which is preliminary data.</text>
</comment>
<evidence type="ECO:0000259" key="3">
    <source>
        <dbReference type="PROSITE" id="PS50043"/>
    </source>
</evidence>
<dbReference type="InterPro" id="IPR027417">
    <property type="entry name" value="P-loop_NTPase"/>
</dbReference>
<evidence type="ECO:0000313" key="4">
    <source>
        <dbReference type="EMBL" id="PWK39755.1"/>
    </source>
</evidence>
<dbReference type="InterPro" id="IPR000792">
    <property type="entry name" value="Tscrpt_reg_LuxR_C"/>
</dbReference>
<dbReference type="SMART" id="SM00421">
    <property type="entry name" value="HTH_LUXR"/>
    <property type="match status" value="1"/>
</dbReference>
<dbReference type="PANTHER" id="PTHR16305">
    <property type="entry name" value="TESTICULAR SOLUBLE ADENYLYL CYCLASE"/>
    <property type="match status" value="1"/>
</dbReference>
<dbReference type="PANTHER" id="PTHR16305:SF35">
    <property type="entry name" value="TRANSCRIPTIONAL ACTIVATOR DOMAIN"/>
    <property type="match status" value="1"/>
</dbReference>
<dbReference type="SUPFAM" id="SSF46894">
    <property type="entry name" value="C-terminal effector domain of the bipartite response regulators"/>
    <property type="match status" value="1"/>
</dbReference>
<dbReference type="InterPro" id="IPR036388">
    <property type="entry name" value="WH-like_DNA-bd_sf"/>
</dbReference>
<feature type="domain" description="HTH luxR-type" evidence="3">
    <location>
        <begin position="854"/>
        <end position="919"/>
    </location>
</feature>
<evidence type="ECO:0000256" key="2">
    <source>
        <dbReference type="ARBA" id="ARBA00022840"/>
    </source>
</evidence>
<dbReference type="Pfam" id="PF00196">
    <property type="entry name" value="GerE"/>
    <property type="match status" value="1"/>
</dbReference>
<dbReference type="InterPro" id="IPR041664">
    <property type="entry name" value="AAA_16"/>
</dbReference>
<dbReference type="SUPFAM" id="SSF52540">
    <property type="entry name" value="P-loop containing nucleoside triphosphate hydrolases"/>
    <property type="match status" value="1"/>
</dbReference>
<dbReference type="GO" id="GO:0006355">
    <property type="term" value="P:regulation of DNA-templated transcription"/>
    <property type="evidence" value="ECO:0007669"/>
    <property type="project" value="InterPro"/>
</dbReference>
<dbReference type="Proteomes" id="UP000245697">
    <property type="component" value="Unassembled WGS sequence"/>
</dbReference>
<name>A0A316F6Q9_9ACTN</name>
<proteinExistence type="predicted"/>
<dbReference type="PROSITE" id="PS00622">
    <property type="entry name" value="HTH_LUXR_1"/>
    <property type="match status" value="1"/>
</dbReference>
<gene>
    <name evidence="4" type="ORF">BC793_12122</name>
</gene>
<dbReference type="InterPro" id="IPR016032">
    <property type="entry name" value="Sig_transdc_resp-reg_C-effctor"/>
</dbReference>
<dbReference type="Gene3D" id="1.10.10.10">
    <property type="entry name" value="Winged helix-like DNA-binding domain superfamily/Winged helix DNA-binding domain"/>
    <property type="match status" value="1"/>
</dbReference>
<evidence type="ECO:0000256" key="1">
    <source>
        <dbReference type="ARBA" id="ARBA00022741"/>
    </source>
</evidence>
<keyword evidence="5" id="KW-1185">Reference proteome</keyword>
<dbReference type="AlphaFoldDB" id="A0A316F6Q9"/>
<reference evidence="4 5" key="1">
    <citation type="submission" date="2018-05" db="EMBL/GenBank/DDBJ databases">
        <title>Genomic Encyclopedia of Archaeal and Bacterial Type Strains, Phase II (KMG-II): from individual species to whole genera.</title>
        <authorList>
            <person name="Goeker M."/>
        </authorList>
    </citation>
    <scope>NUCLEOTIDE SEQUENCE [LARGE SCALE GENOMIC DNA]</scope>
    <source>
        <strain evidence="4 5">DSM 45184</strain>
    </source>
</reference>
<dbReference type="EMBL" id="QGGR01000021">
    <property type="protein sequence ID" value="PWK39755.1"/>
    <property type="molecule type" value="Genomic_DNA"/>
</dbReference>
<organism evidence="4 5">
    <name type="scientific">Actinoplanes xinjiangensis</name>
    <dbReference type="NCBI Taxonomy" id="512350"/>
    <lineage>
        <taxon>Bacteria</taxon>
        <taxon>Bacillati</taxon>
        <taxon>Actinomycetota</taxon>
        <taxon>Actinomycetes</taxon>
        <taxon>Micromonosporales</taxon>
        <taxon>Micromonosporaceae</taxon>
        <taxon>Actinoplanes</taxon>
    </lineage>
</organism>